<name>A0A917VBG9_9ACTN</name>
<keyword evidence="3" id="KW-1185">Reference proteome</keyword>
<evidence type="ECO:0008006" key="4">
    <source>
        <dbReference type="Google" id="ProtNLM"/>
    </source>
</evidence>
<feature type="region of interest" description="Disordered" evidence="1">
    <location>
        <begin position="1"/>
        <end position="36"/>
    </location>
</feature>
<dbReference type="Proteomes" id="UP000637788">
    <property type="component" value="Unassembled WGS sequence"/>
</dbReference>
<dbReference type="EMBL" id="BMPQ01000004">
    <property type="protein sequence ID" value="GGK59739.1"/>
    <property type="molecule type" value="Genomic_DNA"/>
</dbReference>
<evidence type="ECO:0000313" key="3">
    <source>
        <dbReference type="Proteomes" id="UP000637788"/>
    </source>
</evidence>
<dbReference type="Pfam" id="PF23709">
    <property type="entry name" value="MftA"/>
    <property type="match status" value="1"/>
</dbReference>
<protein>
    <recommendedName>
        <fullName evidence="4">Mycofactocin</fullName>
    </recommendedName>
</protein>
<evidence type="ECO:0000256" key="1">
    <source>
        <dbReference type="SAM" id="MobiDB-lite"/>
    </source>
</evidence>
<dbReference type="InterPro" id="IPR023988">
    <property type="entry name" value="MftA"/>
</dbReference>
<feature type="compositionally biased region" description="Low complexity" evidence="1">
    <location>
        <begin position="1"/>
        <end position="15"/>
    </location>
</feature>
<dbReference type="NCBIfam" id="TIGR03969">
    <property type="entry name" value="mycofactocin"/>
    <property type="match status" value="1"/>
</dbReference>
<sequence length="49" mass="5060">MTDTHASTAASTAVETEAEHAGPSAPDDHEPLTDSLIEDISIDGMCGVY</sequence>
<organism evidence="2 3">
    <name type="scientific">Streptomyces flaveus</name>
    <dbReference type="NCBI Taxonomy" id="66370"/>
    <lineage>
        <taxon>Bacteria</taxon>
        <taxon>Bacillati</taxon>
        <taxon>Actinomycetota</taxon>
        <taxon>Actinomycetes</taxon>
        <taxon>Kitasatosporales</taxon>
        <taxon>Streptomycetaceae</taxon>
        <taxon>Streptomyces</taxon>
        <taxon>Streptomyces aurantiacus group</taxon>
    </lineage>
</organism>
<gene>
    <name evidence="2" type="ORF">GCM10010094_20160</name>
</gene>
<comment type="caution">
    <text evidence="2">The sequence shown here is derived from an EMBL/GenBank/DDBJ whole genome shotgun (WGS) entry which is preliminary data.</text>
</comment>
<accession>A0A917VBG9</accession>
<dbReference type="RefSeq" id="WP_189321530.1">
    <property type="nucleotide sequence ID" value="NZ_BMPQ01000004.1"/>
</dbReference>
<proteinExistence type="predicted"/>
<evidence type="ECO:0000313" key="2">
    <source>
        <dbReference type="EMBL" id="GGK59739.1"/>
    </source>
</evidence>
<dbReference type="AlphaFoldDB" id="A0A917VBG9"/>
<reference evidence="2" key="1">
    <citation type="journal article" date="2014" name="Int. J. Syst. Evol. Microbiol.">
        <title>Complete genome sequence of Corynebacterium casei LMG S-19264T (=DSM 44701T), isolated from a smear-ripened cheese.</title>
        <authorList>
            <consortium name="US DOE Joint Genome Institute (JGI-PGF)"/>
            <person name="Walter F."/>
            <person name="Albersmeier A."/>
            <person name="Kalinowski J."/>
            <person name="Ruckert C."/>
        </authorList>
    </citation>
    <scope>NUCLEOTIDE SEQUENCE</scope>
    <source>
        <strain evidence="2">JCM 3035</strain>
    </source>
</reference>
<reference evidence="2" key="2">
    <citation type="submission" date="2020-09" db="EMBL/GenBank/DDBJ databases">
        <authorList>
            <person name="Sun Q."/>
            <person name="Ohkuma M."/>
        </authorList>
    </citation>
    <scope>NUCLEOTIDE SEQUENCE</scope>
    <source>
        <strain evidence="2">JCM 3035</strain>
    </source>
</reference>